<dbReference type="AlphaFoldDB" id="A0A1I0QIU3"/>
<name>A0A1I0QIU3_9BACT</name>
<reference evidence="3" key="1">
    <citation type="submission" date="2016-10" db="EMBL/GenBank/DDBJ databases">
        <authorList>
            <person name="Varghese N."/>
            <person name="Submissions S."/>
        </authorList>
    </citation>
    <scope>NUCLEOTIDE SEQUENCE [LARGE SCALE GENOMIC DNA]</scope>
    <source>
        <strain evidence="3">CGMCC 1.12402</strain>
    </source>
</reference>
<evidence type="ECO:0000256" key="1">
    <source>
        <dbReference type="SAM" id="Phobius"/>
    </source>
</evidence>
<keyword evidence="3" id="KW-1185">Reference proteome</keyword>
<keyword evidence="1" id="KW-0472">Membrane</keyword>
<dbReference type="STRING" id="1267423.SAMN05216290_2375"/>
<feature type="transmembrane region" description="Helical" evidence="1">
    <location>
        <begin position="12"/>
        <end position="29"/>
    </location>
</feature>
<evidence type="ECO:0000313" key="3">
    <source>
        <dbReference type="Proteomes" id="UP000199437"/>
    </source>
</evidence>
<accession>A0A1I0QIU3</accession>
<proteinExistence type="predicted"/>
<keyword evidence="1" id="KW-0812">Transmembrane</keyword>
<dbReference type="Proteomes" id="UP000199437">
    <property type="component" value="Unassembled WGS sequence"/>
</dbReference>
<keyword evidence="1" id="KW-1133">Transmembrane helix</keyword>
<protein>
    <submittedName>
        <fullName evidence="2">Uncharacterized protein</fullName>
    </submittedName>
</protein>
<organism evidence="2 3">
    <name type="scientific">Roseivirga pacifica</name>
    <dbReference type="NCBI Taxonomy" id="1267423"/>
    <lineage>
        <taxon>Bacteria</taxon>
        <taxon>Pseudomonadati</taxon>
        <taxon>Bacteroidota</taxon>
        <taxon>Cytophagia</taxon>
        <taxon>Cytophagales</taxon>
        <taxon>Roseivirgaceae</taxon>
        <taxon>Roseivirga</taxon>
    </lineage>
</organism>
<sequence length="164" mass="18761">MNYYKMELDITIIGLIAMALCIIPLQIMYKSKRKNSLKITDALKQLANELGTELSTFDTASSFALGYTADNSHLLFNYTGKADPFQQAIPFSEISNCRLLVNRTSKKAGKETTSIIDRIMLELDMKHGGKKLNLTLFNYDNFIPMYNELQLAHKWEIEINRLID</sequence>
<evidence type="ECO:0000313" key="2">
    <source>
        <dbReference type="EMBL" id="SEW26927.1"/>
    </source>
</evidence>
<dbReference type="EMBL" id="FOIR01000002">
    <property type="protein sequence ID" value="SEW26927.1"/>
    <property type="molecule type" value="Genomic_DNA"/>
</dbReference>
<gene>
    <name evidence="2" type="ORF">SAMN05216290_2375</name>
</gene>